<comment type="pathway">
    <text evidence="2">Protein modification; protein sumoylation.</text>
</comment>
<dbReference type="InterPro" id="IPR004181">
    <property type="entry name" value="Znf_MIZ"/>
</dbReference>
<dbReference type="GO" id="GO:0016925">
    <property type="term" value="P:protein sumoylation"/>
    <property type="evidence" value="ECO:0007669"/>
    <property type="project" value="UniProtKB-UniPathway"/>
</dbReference>
<proteinExistence type="inferred from homology"/>
<dbReference type="AlphaFoldDB" id="A0A8K0GYQ0"/>
<dbReference type="PANTHER" id="PTHR21330">
    <property type="entry name" value="E3 SUMO-PROTEIN LIGASE NSE2"/>
    <property type="match status" value="1"/>
</dbReference>
<evidence type="ECO:0000256" key="7">
    <source>
        <dbReference type="ARBA" id="ARBA00022786"/>
    </source>
</evidence>
<dbReference type="GO" id="GO:0008270">
    <property type="term" value="F:zinc ion binding"/>
    <property type="evidence" value="ECO:0007669"/>
    <property type="project" value="UniProtKB-KW"/>
</dbReference>
<name>A0A8K0GYQ0_9ROSA</name>
<evidence type="ECO:0000256" key="6">
    <source>
        <dbReference type="ARBA" id="ARBA00022771"/>
    </source>
</evidence>
<comment type="subcellular location">
    <subcellularLocation>
        <location evidence="1">Nucleus</location>
    </subcellularLocation>
</comment>
<evidence type="ECO:0000256" key="2">
    <source>
        <dbReference type="ARBA" id="ARBA00004718"/>
    </source>
</evidence>
<keyword evidence="7" id="KW-0833">Ubl conjugation pathway</keyword>
<dbReference type="SUPFAM" id="SSF57850">
    <property type="entry name" value="RING/U-box"/>
    <property type="match status" value="1"/>
</dbReference>
<evidence type="ECO:0000256" key="9">
    <source>
        <dbReference type="ARBA" id="ARBA00023242"/>
    </source>
</evidence>
<protein>
    <recommendedName>
        <fullName evidence="12">SP-RING-type domain-containing protein</fullName>
    </recommendedName>
</protein>
<dbReference type="PROSITE" id="PS51044">
    <property type="entry name" value="ZF_SP_RING"/>
    <property type="match status" value="1"/>
</dbReference>
<evidence type="ECO:0000259" key="12">
    <source>
        <dbReference type="PROSITE" id="PS51044"/>
    </source>
</evidence>
<evidence type="ECO:0000313" key="14">
    <source>
        <dbReference type="Proteomes" id="UP000796880"/>
    </source>
</evidence>
<keyword evidence="5" id="KW-0479">Metal-binding</keyword>
<dbReference type="InterPro" id="IPR026846">
    <property type="entry name" value="Nse2(Mms21)"/>
</dbReference>
<dbReference type="GO" id="GO:0000724">
    <property type="term" value="P:double-strand break repair via homologous recombination"/>
    <property type="evidence" value="ECO:0007669"/>
    <property type="project" value="InterPro"/>
</dbReference>
<dbReference type="EMBL" id="VOIH02000007">
    <property type="protein sequence ID" value="KAF3442466.1"/>
    <property type="molecule type" value="Genomic_DNA"/>
</dbReference>
<evidence type="ECO:0000256" key="8">
    <source>
        <dbReference type="ARBA" id="ARBA00022833"/>
    </source>
</evidence>
<evidence type="ECO:0000256" key="3">
    <source>
        <dbReference type="ARBA" id="ARBA00008212"/>
    </source>
</evidence>
<sequence length="255" mass="28553">MASRSASRSDGVTSRVKTAATNLYSDNQSLIGEIRKALNMMKEIAVDFEKDNQSDMVKELENAVFELLDTYDNCMHFSSAIQSVGDRYQPGPGLTDFKKLFEDEVAKAKANSSAVPQKHPLIRQFKEAVWNVHHAGQLLPGDEQEEIVMTSTQSNLLNITCPLTGKPVTELANPVRSVECKHIYDKNAIIYYIRSKNTHPKCPVAGCPKILQEANVVCDALLPIEIEEMRTMSEQTARTDVIEDFTKLDDEEEDD</sequence>
<dbReference type="GO" id="GO:0005634">
    <property type="term" value="C:nucleus"/>
    <property type="evidence" value="ECO:0007669"/>
    <property type="project" value="UniProtKB-SubCell"/>
</dbReference>
<keyword evidence="9" id="KW-0539">Nucleus</keyword>
<evidence type="ECO:0000313" key="13">
    <source>
        <dbReference type="EMBL" id="KAF3442466.1"/>
    </source>
</evidence>
<evidence type="ECO:0000256" key="10">
    <source>
        <dbReference type="PROSITE-ProRule" id="PRU00452"/>
    </source>
</evidence>
<dbReference type="GO" id="GO:0030915">
    <property type="term" value="C:Smc5-Smc6 complex"/>
    <property type="evidence" value="ECO:0007669"/>
    <property type="project" value="InterPro"/>
</dbReference>
<dbReference type="GO" id="GO:0061665">
    <property type="term" value="F:SUMO ligase activity"/>
    <property type="evidence" value="ECO:0007669"/>
    <property type="project" value="TreeGrafter"/>
</dbReference>
<dbReference type="CDD" id="cd16651">
    <property type="entry name" value="SPL-RING_NSE2"/>
    <property type="match status" value="1"/>
</dbReference>
<organism evidence="13 14">
    <name type="scientific">Rhamnella rubrinervis</name>
    <dbReference type="NCBI Taxonomy" id="2594499"/>
    <lineage>
        <taxon>Eukaryota</taxon>
        <taxon>Viridiplantae</taxon>
        <taxon>Streptophyta</taxon>
        <taxon>Embryophyta</taxon>
        <taxon>Tracheophyta</taxon>
        <taxon>Spermatophyta</taxon>
        <taxon>Magnoliopsida</taxon>
        <taxon>eudicotyledons</taxon>
        <taxon>Gunneridae</taxon>
        <taxon>Pentapetalae</taxon>
        <taxon>rosids</taxon>
        <taxon>fabids</taxon>
        <taxon>Rosales</taxon>
        <taxon>Rhamnaceae</taxon>
        <taxon>rhamnoid group</taxon>
        <taxon>Rhamneae</taxon>
        <taxon>Rhamnella</taxon>
    </lineage>
</organism>
<dbReference type="PANTHER" id="PTHR21330:SF1">
    <property type="entry name" value="E3 SUMO-PROTEIN LIGASE NSE2"/>
    <property type="match status" value="1"/>
</dbReference>
<gene>
    <name evidence="13" type="ORF">FNV43_RR16382</name>
</gene>
<accession>A0A8K0GYQ0</accession>
<evidence type="ECO:0000256" key="4">
    <source>
        <dbReference type="ARBA" id="ARBA00022679"/>
    </source>
</evidence>
<evidence type="ECO:0000256" key="11">
    <source>
        <dbReference type="SAM" id="MobiDB-lite"/>
    </source>
</evidence>
<evidence type="ECO:0000256" key="5">
    <source>
        <dbReference type="ARBA" id="ARBA00022723"/>
    </source>
</evidence>
<comment type="similarity">
    <text evidence="3">Belongs to the NSE2 family.</text>
</comment>
<keyword evidence="8" id="KW-0862">Zinc</keyword>
<keyword evidence="14" id="KW-1185">Reference proteome</keyword>
<feature type="region of interest" description="Disordered" evidence="11">
    <location>
        <begin position="235"/>
        <end position="255"/>
    </location>
</feature>
<keyword evidence="4" id="KW-0808">Transferase</keyword>
<dbReference type="Gene3D" id="3.30.40.10">
    <property type="entry name" value="Zinc/RING finger domain, C3HC4 (zinc finger)"/>
    <property type="match status" value="1"/>
</dbReference>
<dbReference type="InterPro" id="IPR013083">
    <property type="entry name" value="Znf_RING/FYVE/PHD"/>
</dbReference>
<dbReference type="UniPathway" id="UPA00886"/>
<feature type="domain" description="SP-RING-type" evidence="12">
    <location>
        <begin position="143"/>
        <end position="231"/>
    </location>
</feature>
<evidence type="ECO:0000256" key="1">
    <source>
        <dbReference type="ARBA" id="ARBA00004123"/>
    </source>
</evidence>
<comment type="caution">
    <text evidence="13">The sequence shown here is derived from an EMBL/GenBank/DDBJ whole genome shotgun (WGS) entry which is preliminary data.</text>
</comment>
<dbReference type="Pfam" id="PF11789">
    <property type="entry name" value="zf-Nse"/>
    <property type="match status" value="1"/>
</dbReference>
<dbReference type="OrthoDB" id="26899at2759"/>
<keyword evidence="6 10" id="KW-0863">Zinc-finger</keyword>
<reference evidence="13" key="1">
    <citation type="submission" date="2020-03" db="EMBL/GenBank/DDBJ databases">
        <title>A high-quality chromosome-level genome assembly of a woody plant with both climbing and erect habits, Rhamnella rubrinervis.</title>
        <authorList>
            <person name="Lu Z."/>
            <person name="Yang Y."/>
            <person name="Zhu X."/>
            <person name="Sun Y."/>
        </authorList>
    </citation>
    <scope>NUCLEOTIDE SEQUENCE</scope>
    <source>
        <strain evidence="13">BYM</strain>
        <tissue evidence="13">Leaf</tissue>
    </source>
</reference>
<dbReference type="Proteomes" id="UP000796880">
    <property type="component" value="Unassembled WGS sequence"/>
</dbReference>